<evidence type="ECO:0000256" key="2">
    <source>
        <dbReference type="SAM" id="Phobius"/>
    </source>
</evidence>
<dbReference type="GO" id="GO:0051285">
    <property type="term" value="C:cell cortex of cell tip"/>
    <property type="evidence" value="ECO:0007669"/>
    <property type="project" value="TreeGrafter"/>
</dbReference>
<protein>
    <submittedName>
        <fullName evidence="3">Uncharacterized protein</fullName>
    </submittedName>
</protein>
<feature type="transmembrane region" description="Helical" evidence="2">
    <location>
        <begin position="192"/>
        <end position="216"/>
    </location>
</feature>
<dbReference type="GO" id="GO:0005886">
    <property type="term" value="C:plasma membrane"/>
    <property type="evidence" value="ECO:0007669"/>
    <property type="project" value="TreeGrafter"/>
</dbReference>
<dbReference type="PANTHER" id="PTHR28019">
    <property type="entry name" value="CELL MEMBRANE PROTEIN YLR413W-RELATED"/>
    <property type="match status" value="1"/>
</dbReference>
<gene>
    <name evidence="3" type="ORF">B0T24DRAFT_294224</name>
</gene>
<dbReference type="GO" id="GO:0031505">
    <property type="term" value="P:fungal-type cell wall organization"/>
    <property type="evidence" value="ECO:0007669"/>
    <property type="project" value="TreeGrafter"/>
</dbReference>
<reference evidence="3" key="2">
    <citation type="submission" date="2023-06" db="EMBL/GenBank/DDBJ databases">
        <authorList>
            <consortium name="Lawrence Berkeley National Laboratory"/>
            <person name="Haridas S."/>
            <person name="Hensen N."/>
            <person name="Bonometti L."/>
            <person name="Westerberg I."/>
            <person name="Brannstrom I.O."/>
            <person name="Guillou S."/>
            <person name="Cros-Aarteil S."/>
            <person name="Calhoun S."/>
            <person name="Kuo A."/>
            <person name="Mondo S."/>
            <person name="Pangilinan J."/>
            <person name="Riley R."/>
            <person name="Labutti K."/>
            <person name="Andreopoulos B."/>
            <person name="Lipzen A."/>
            <person name="Chen C."/>
            <person name="Yanf M."/>
            <person name="Daum C."/>
            <person name="Ng V."/>
            <person name="Clum A."/>
            <person name="Steindorff A."/>
            <person name="Ohm R."/>
            <person name="Martin F."/>
            <person name="Silar P."/>
            <person name="Natvig D."/>
            <person name="Lalanne C."/>
            <person name="Gautier V."/>
            <person name="Ament-Velasquez S.L."/>
            <person name="Kruys A."/>
            <person name="Hutchinson M.I."/>
            <person name="Powell A.J."/>
            <person name="Barry K."/>
            <person name="Miller A.N."/>
            <person name="Grigoriev I.V."/>
            <person name="Debuchy R."/>
            <person name="Gladieux P."/>
            <person name="Thoren M.H."/>
            <person name="Johannesson H."/>
        </authorList>
    </citation>
    <scope>NUCLEOTIDE SEQUENCE</scope>
    <source>
        <strain evidence="3">CBS 958.72</strain>
    </source>
</reference>
<dbReference type="EMBL" id="JAULSN010000004">
    <property type="protein sequence ID" value="KAK3374418.1"/>
    <property type="molecule type" value="Genomic_DNA"/>
</dbReference>
<feature type="transmembrane region" description="Helical" evidence="2">
    <location>
        <begin position="6"/>
        <end position="27"/>
    </location>
</feature>
<keyword evidence="2" id="KW-0812">Transmembrane</keyword>
<feature type="transmembrane region" description="Helical" evidence="2">
    <location>
        <begin position="277"/>
        <end position="298"/>
    </location>
</feature>
<sequence>MGLSDVVVICTDLGAAVILMLAVFATLTAKVGKEIFIVNLNLSKLQLVPDVKKIDKVNLRRQFGGLPIPAPDQIVKTATDGANTVADGAKGAAETVANTGIDIANTVTGAATDLANGAVDALRKQLGIKDYYAVTITSLCQGNVENDQPTDVTCSKPFTADAVQNLVDSIGKLPQPIVDLLPMDKLKQVPKVLSIGGGFFVVMAVMFLVSAVLFVWTPHIRNDDLRRIVSAVNKFIQGLLLTFNIAMNGMLGYFSFVITQKINDKGNQIHVTTKANYVLWSLMFVVLVLNFVSFGMAFRRSDQVRPGSGGTENGLVGSKSETDA</sequence>
<proteinExistence type="predicted"/>
<keyword evidence="2" id="KW-0472">Membrane</keyword>
<keyword evidence="2" id="KW-1133">Transmembrane helix</keyword>
<dbReference type="Pfam" id="PF06687">
    <property type="entry name" value="SUR7"/>
    <property type="match status" value="1"/>
</dbReference>
<dbReference type="AlphaFoldDB" id="A0AAE0KCX9"/>
<accession>A0AAE0KCX9</accession>
<dbReference type="Proteomes" id="UP001287356">
    <property type="component" value="Unassembled WGS sequence"/>
</dbReference>
<organism evidence="3 4">
    <name type="scientific">Lasiosphaeria ovina</name>
    <dbReference type="NCBI Taxonomy" id="92902"/>
    <lineage>
        <taxon>Eukaryota</taxon>
        <taxon>Fungi</taxon>
        <taxon>Dikarya</taxon>
        <taxon>Ascomycota</taxon>
        <taxon>Pezizomycotina</taxon>
        <taxon>Sordariomycetes</taxon>
        <taxon>Sordariomycetidae</taxon>
        <taxon>Sordariales</taxon>
        <taxon>Lasiosphaeriaceae</taxon>
        <taxon>Lasiosphaeria</taxon>
    </lineage>
</organism>
<feature type="region of interest" description="Disordered" evidence="1">
    <location>
        <begin position="305"/>
        <end position="324"/>
    </location>
</feature>
<comment type="caution">
    <text evidence="3">The sequence shown here is derived from an EMBL/GenBank/DDBJ whole genome shotgun (WGS) entry which is preliminary data.</text>
</comment>
<keyword evidence="4" id="KW-1185">Reference proteome</keyword>
<evidence type="ECO:0000256" key="1">
    <source>
        <dbReference type="SAM" id="MobiDB-lite"/>
    </source>
</evidence>
<evidence type="ECO:0000313" key="4">
    <source>
        <dbReference type="Proteomes" id="UP001287356"/>
    </source>
</evidence>
<name>A0AAE0KCX9_9PEZI</name>
<evidence type="ECO:0000313" key="3">
    <source>
        <dbReference type="EMBL" id="KAK3374418.1"/>
    </source>
</evidence>
<dbReference type="InterPro" id="IPR052413">
    <property type="entry name" value="SUR7_domain"/>
</dbReference>
<reference evidence="3" key="1">
    <citation type="journal article" date="2023" name="Mol. Phylogenet. Evol.">
        <title>Genome-scale phylogeny and comparative genomics of the fungal order Sordariales.</title>
        <authorList>
            <person name="Hensen N."/>
            <person name="Bonometti L."/>
            <person name="Westerberg I."/>
            <person name="Brannstrom I.O."/>
            <person name="Guillou S."/>
            <person name="Cros-Aarteil S."/>
            <person name="Calhoun S."/>
            <person name="Haridas S."/>
            <person name="Kuo A."/>
            <person name="Mondo S."/>
            <person name="Pangilinan J."/>
            <person name="Riley R."/>
            <person name="LaButti K."/>
            <person name="Andreopoulos B."/>
            <person name="Lipzen A."/>
            <person name="Chen C."/>
            <person name="Yan M."/>
            <person name="Daum C."/>
            <person name="Ng V."/>
            <person name="Clum A."/>
            <person name="Steindorff A."/>
            <person name="Ohm R.A."/>
            <person name="Martin F."/>
            <person name="Silar P."/>
            <person name="Natvig D.O."/>
            <person name="Lalanne C."/>
            <person name="Gautier V."/>
            <person name="Ament-Velasquez S.L."/>
            <person name="Kruys A."/>
            <person name="Hutchinson M.I."/>
            <person name="Powell A.J."/>
            <person name="Barry K."/>
            <person name="Miller A.N."/>
            <person name="Grigoriev I.V."/>
            <person name="Debuchy R."/>
            <person name="Gladieux P."/>
            <person name="Hiltunen Thoren M."/>
            <person name="Johannesson H."/>
        </authorList>
    </citation>
    <scope>NUCLEOTIDE SEQUENCE</scope>
    <source>
        <strain evidence="3">CBS 958.72</strain>
    </source>
</reference>
<feature type="transmembrane region" description="Helical" evidence="2">
    <location>
        <begin position="236"/>
        <end position="256"/>
    </location>
</feature>
<dbReference type="InterPro" id="IPR009571">
    <property type="entry name" value="SUR7/Rim9-like_fungi"/>
</dbReference>
<dbReference type="PANTHER" id="PTHR28019:SF2">
    <property type="entry name" value="CELL MEMBRANE PROTEIN YLR413W-RELATED"/>
    <property type="match status" value="1"/>
</dbReference>